<sequence>MGESKISRLTINQGFILNKFLSDRFFFMSHQSKLLASQANKICLCFRGTYKLDSTSRALDHIEFVIEDSTHAKRLSQP</sequence>
<keyword evidence="1" id="KW-0496">Mitochondrion</keyword>
<accession>A0A1Y0B3P3</accession>
<gene>
    <name evidence="1" type="ORF">AEK19_MT1907</name>
</gene>
<name>A0A1Y0B3P3_9LAMI</name>
<evidence type="ECO:0000313" key="1">
    <source>
        <dbReference type="EMBL" id="ART32075.1"/>
    </source>
</evidence>
<organism evidence="1">
    <name type="scientific">Utricularia reniformis</name>
    <dbReference type="NCBI Taxonomy" id="192314"/>
    <lineage>
        <taxon>Eukaryota</taxon>
        <taxon>Viridiplantae</taxon>
        <taxon>Streptophyta</taxon>
        <taxon>Embryophyta</taxon>
        <taxon>Tracheophyta</taxon>
        <taxon>Spermatophyta</taxon>
        <taxon>Magnoliopsida</taxon>
        <taxon>eudicotyledons</taxon>
        <taxon>Gunneridae</taxon>
        <taxon>Pentapetalae</taxon>
        <taxon>asterids</taxon>
        <taxon>lamiids</taxon>
        <taxon>Lamiales</taxon>
        <taxon>Lentibulariaceae</taxon>
        <taxon>Utricularia</taxon>
    </lineage>
</organism>
<reference evidence="1" key="1">
    <citation type="submission" date="2017-03" db="EMBL/GenBank/DDBJ databases">
        <title>The mitochondrial genome of the carnivorous plant Utricularia reniformis (Lentibulariaceae): structure, comparative analysis and evolutionary landmarks.</title>
        <authorList>
            <person name="Silva S.R."/>
            <person name="Alvarenga D.O."/>
            <person name="Michael T.P."/>
            <person name="Miranda V.F.O."/>
            <person name="Varani A.M."/>
        </authorList>
    </citation>
    <scope>NUCLEOTIDE SEQUENCE</scope>
</reference>
<dbReference type="EMBL" id="KY774314">
    <property type="protein sequence ID" value="ART32075.1"/>
    <property type="molecule type" value="Genomic_DNA"/>
</dbReference>
<protein>
    <submittedName>
        <fullName evidence="1">Uncharacterized protein</fullName>
    </submittedName>
</protein>
<geneLocation type="mitochondrion" evidence="1"/>
<proteinExistence type="predicted"/>
<dbReference type="AlphaFoldDB" id="A0A1Y0B3P3"/>